<dbReference type="GO" id="GO:0016020">
    <property type="term" value="C:membrane"/>
    <property type="evidence" value="ECO:0007669"/>
    <property type="project" value="UniProtKB-SubCell"/>
</dbReference>
<sequence length="2517" mass="259395">MGTVLWIRPLGLLRRAGSAPDIYWTAFGLVGIKKCHRFLSVETRADGTKEYTIGVPGARGVMLEYKVVDPFNYDASTNTWNVIDANEFSKSHLDNIYRIGQPFDPEDRITGVLADSTLGNIDTKQNTPTVHFQKQSDLLVDRVGTRINFDDFDIVKHLEAGLYDAQLDVGRAYSLTDLQDLGISPQSINDDGRDYGDHAQGATAYPWAAINGDIYAGGSPDVMYMFGSSRFQISQDTTFTIEQSGSVVVNGKIELQYDDFDFESRNVDSTVNNILKRTQVGGEDGKVNLTYGGEGAVRSYSTTTPSTPDEDTFQEGSFNDPGLSLGARFAAFSKSLTKTSGTDFQIFTGSELSNSLNSIGSPSSALDDFYLKLDASTTGTRFSFGGDIANEVVVVPADFGLSLGTVVDDTAPTEENSYSFGGVQFSLGTEVAVRPNSNIDASLQFFGGAMNHVSPLVLDLDGDGVAADVRHIYDDGTVFFDIDADGFAERVGWVGPDDGQLAMDRNGNGLIDDITELYGDDEMPAFVKLGLHDSDGDGFITNADDDWDDLLVWRDLNQDGVSQADELKSLDHHGITSISYAETSDNRYVKENYISGWSTFVKDGQNREIADVHYLNDNVNTWELGAESQVFGATTELNIEALLLPLSRGYGSLPALHLAMTRDDELRGLVRELDRLPLDELGRAADLTRDILLKWAGVLDNDPDARATGDGSNIDSRLVDFMEIFSGVEWAQRGSTGFVGENASLGIKVAWQGIHATLTARMVAQGPLEKVIGETAYDFATDTLNLTDDLDTIAARAADWSNLLGAEEANAFWILLGDTLVALRDSLGETVEDINLALTNAAGFDLLLGSRALADEGGVLGGLETDTVSDLFENVRVGTHQGDTINGGGGGDAIFGDGGSDIINGMGGDDIIVGGTGSDTLDGGVGDDVIDGGDGVDMITGGEGNDDLDGDAGDDTLIGGAGDDDLGGGAGADILHGGEGKDRLAYGSSNAGVTIDLAAGTGSGGHADGDVFSGFENVQGSEHNDIIRGDAGTNLLNGENGNDILEGRDGDDVLFGATGDDTLRGGNGDDILSALQGREHFDGGAGQDLVSYKHGFLSTGVHVDLSQGRGFAGEAHDDTYTGVENVTGSRHNDILIGDGSANYIRDGGGHANDVLRGGGGVDWLITTGGFDRLWGDGGGDRFRIQREDGDGVAPGPRAVVVVDFDGSEGDLIDLRDLPISTLVLQRMGNDTYADLGGGRALVIRDVNPGALNASHFAFPDGASMQVGPVKTNVPAFLLEPDVETPYAAPARFIDGNPGANTLAGDGGDDTLLGRAGDDRLIGNGGADRLDGGAGIDTVDYLSSWAGVNIDLALGTGSGGDAEGDVLVSIEHAVGSHYDDVIAGNSADNRLNGLSGSDTLIGNDGSDTLIGGDGDDDLRGGNGDDLLVGGSGADSFDGGAGTDQALYNNAASSITLDLENAHRNRGEAEGDVFTNVELFVASNHDDRLYGNAAGNQLYGLEGDDVLEGRGGTDTLVGGSGNDTLRGGSEDDYLFGGKGADILDGGSGANDFAQYSAAISSIVASLRDASVNRGEATGDTFFGIEHLAGSAHDDELYGNNKTNVLNGGDGNDILDGGAGQDHYTGGLGADTFVHDGGRNQDVIYDFNPSQGDRISFFGSSDVTSLTDLKSNHLLQQGSNLFVVVGSKAIFQINNANASYLTSTSVTFTALAGLNFTDTFEGSDGADHLIGSAYGDILLGFDGTDILEGKAGDDILEGGAGVDTLEGGAGNDTLDAGEGVDSVGLSQAQQLRGGTGDDIYLIGANAGDVLVDAAGEDQNGGNDRVEFTDVSLANAKISTFASDNSADGDMLAISWQQNGLSGTAYFAQSGSYIEAYEFADGLTLTSDAFTSTGVSRTGASSDDTVGGSAGDDVLNGEAGNDTLDGNTGDDLLLGAGGEDTLNGGEGRDQIFGGIGNDLVNGGLGNDTLNGGEGNDTIFGDEGNDIIFGGDGDDTINSGSGNDNVDAGDGADIVEGGLGNDLLNGGTGIDTLLGGAGNDTLDAEDGTDGVYLLQAQILRGGTGDDIYRISANAGDVVIDAAGEAEVGGTDRVEFYDLALSDITVSIWDSGNAVDGVMLTLSWNKGGQSGTAYFAQLGSRVEVFEFAGGQVIPISEFIESGLVRLGTDGTDNLIGSAGADTLEGGSGDDLLKGFGGADVLDGGNGYDQLSGGQGDDILKGGADDDVLFGEEGDDGIQGGNGEDTLNGGLGNDTLNGGEGNDTFMGGEGDDTVFGQDGNDIIDGGAGNDVLRGNFGDDTINGGAGDDFLAGSGGSDLITGGAGNDTGYGGDGDDILQGGTGEDSFSGNDGNDVIEGGDSDDTLFGNNGADTLLGGQGDDFMGGGGGNDILSGEDGNDTMFGGSNDDVLHGGEGNDRIEGQQQNDDLFGQNGNDILRGGDGSDLLDGGAGNDVLAGGNGGDILIGGLGADILRGNAGFDTFVFNNTADSTLTATDEIDGIERIGLSRGRCHKSLRYGCKYCFGW</sequence>
<dbReference type="PROSITE" id="PS00330">
    <property type="entry name" value="HEMOLYSIN_CALCIUM"/>
    <property type="match status" value="19"/>
</dbReference>
<feature type="region of interest" description="Disordered" evidence="8">
    <location>
        <begin position="2226"/>
        <end position="2256"/>
    </location>
</feature>
<feature type="compositionally biased region" description="Low complexity" evidence="8">
    <location>
        <begin position="1915"/>
        <end position="1924"/>
    </location>
</feature>
<feature type="compositionally biased region" description="Low complexity" evidence="8">
    <location>
        <begin position="2238"/>
        <end position="2250"/>
    </location>
</feature>
<evidence type="ECO:0000313" key="10">
    <source>
        <dbReference type="Proteomes" id="UP000007029"/>
    </source>
</evidence>
<comment type="subcellular location">
    <subcellularLocation>
        <location evidence="1">Membrane</location>
    </subcellularLocation>
    <subcellularLocation>
        <location evidence="2">Secreted</location>
    </subcellularLocation>
</comment>
<evidence type="ECO:0000256" key="4">
    <source>
        <dbReference type="ARBA" id="ARBA00022656"/>
    </source>
</evidence>
<feature type="compositionally biased region" description="Polar residues" evidence="8">
    <location>
        <begin position="1889"/>
        <end position="1900"/>
    </location>
</feature>
<dbReference type="PRINTS" id="PR00313">
    <property type="entry name" value="CABNDNGRPT"/>
</dbReference>
<name>Q07GP5_ROSDO</name>
<evidence type="ECO:0000256" key="3">
    <source>
        <dbReference type="ARBA" id="ARBA00022525"/>
    </source>
</evidence>
<dbReference type="HOGENOM" id="CLU_228408_0_0_5"/>
<dbReference type="PANTHER" id="PTHR38340:SF1">
    <property type="entry name" value="S-LAYER PROTEIN"/>
    <property type="match status" value="1"/>
</dbReference>
<dbReference type="Gene3D" id="2.150.10.10">
    <property type="entry name" value="Serralysin-like metalloprotease, C-terminal"/>
    <property type="match status" value="16"/>
</dbReference>
<reference evidence="9 10" key="1">
    <citation type="journal article" date="2007" name="J. Bacteriol.">
        <title>The complete genome sequence of Roseobacter denitrificans reveals a mixotrophic rather than photosynthetic metabolism.</title>
        <authorList>
            <person name="Swingley W.D."/>
            <person name="Sadekar S."/>
            <person name="Mastrian S.D."/>
            <person name="Matthies H.J."/>
            <person name="Hao J."/>
            <person name="Ramos H."/>
            <person name="Acharya C.R."/>
            <person name="Conrad A.L."/>
            <person name="Taylor H.L."/>
            <person name="Dejesa L.C."/>
            <person name="Shah M.K."/>
            <person name="O'huallachain M.E."/>
            <person name="Lince M.T."/>
            <person name="Blankenship R.E."/>
            <person name="Beatty J.T."/>
            <person name="Touchman J.W."/>
        </authorList>
    </citation>
    <scope>NUCLEOTIDE SEQUENCE [LARGE SCALE GENOMIC DNA]</scope>
    <source>
        <strain evidence="10">ATCC 33942 / OCh 114</strain>
        <plasmid evidence="9 10">pTB1</plasmid>
    </source>
</reference>
<feature type="region of interest" description="Disordered" evidence="8">
    <location>
        <begin position="944"/>
        <end position="963"/>
    </location>
</feature>
<evidence type="ECO:0000256" key="5">
    <source>
        <dbReference type="ARBA" id="ARBA00022737"/>
    </source>
</evidence>
<dbReference type="InterPro" id="IPR018511">
    <property type="entry name" value="Hemolysin-typ_Ca-bd_CS"/>
</dbReference>
<feature type="compositionally biased region" description="Acidic residues" evidence="8">
    <location>
        <begin position="944"/>
        <end position="954"/>
    </location>
</feature>
<keyword evidence="5" id="KW-0677">Repeat</keyword>
<dbReference type="EMBL" id="CP000464">
    <property type="protein sequence ID" value="ABI93354.1"/>
    <property type="molecule type" value="Genomic_DNA"/>
</dbReference>
<feature type="region of interest" description="Disordered" evidence="8">
    <location>
        <begin position="1889"/>
        <end position="1924"/>
    </location>
</feature>
<dbReference type="KEGG" id="rde:RD1_A0054"/>
<dbReference type="InterPro" id="IPR011049">
    <property type="entry name" value="Serralysin-like_metalloprot_C"/>
</dbReference>
<keyword evidence="7" id="KW-0472">Membrane</keyword>
<dbReference type="InterPro" id="IPR001343">
    <property type="entry name" value="Hemolysn_Ca-bd"/>
</dbReference>
<proteinExistence type="predicted"/>
<keyword evidence="10" id="KW-1185">Reference proteome</keyword>
<evidence type="ECO:0000256" key="2">
    <source>
        <dbReference type="ARBA" id="ARBA00004613"/>
    </source>
</evidence>
<dbReference type="Proteomes" id="UP000007029">
    <property type="component" value="Plasmid pTB1"/>
</dbReference>
<organism evidence="9 10">
    <name type="scientific">Roseobacter denitrificans (strain ATCC 33942 / OCh 114)</name>
    <name type="common">Erythrobacter sp. (strain OCh 114)</name>
    <name type="synonym">Roseobacter denitrificans</name>
    <dbReference type="NCBI Taxonomy" id="375451"/>
    <lineage>
        <taxon>Bacteria</taxon>
        <taxon>Pseudomonadati</taxon>
        <taxon>Pseudomonadota</taxon>
        <taxon>Alphaproteobacteria</taxon>
        <taxon>Rhodobacterales</taxon>
        <taxon>Roseobacteraceae</taxon>
        <taxon>Roseobacter</taxon>
    </lineage>
</organism>
<dbReference type="PANTHER" id="PTHR38340">
    <property type="entry name" value="S-LAYER PROTEIN"/>
    <property type="match status" value="1"/>
</dbReference>
<dbReference type="SUPFAM" id="SSF51120">
    <property type="entry name" value="beta-Roll"/>
    <property type="match status" value="13"/>
</dbReference>
<evidence type="ECO:0000256" key="7">
    <source>
        <dbReference type="ARBA" id="ARBA00023136"/>
    </source>
</evidence>
<geneLocation type="plasmid" evidence="9 10">
    <name>pTB1</name>
</geneLocation>
<dbReference type="PRINTS" id="PR01488">
    <property type="entry name" value="RTXTOXINA"/>
</dbReference>
<evidence type="ECO:0000256" key="8">
    <source>
        <dbReference type="SAM" id="MobiDB-lite"/>
    </source>
</evidence>
<protein>
    <submittedName>
        <fullName evidence="9">Iron-regulated protein frpC, putative</fullName>
    </submittedName>
</protein>
<dbReference type="Pfam" id="PF00353">
    <property type="entry name" value="HemolysinCabind"/>
    <property type="match status" value="22"/>
</dbReference>
<gene>
    <name evidence="9" type="primary">frpC</name>
    <name evidence="9" type="ordered locus">RD1_A0054</name>
</gene>
<keyword evidence="6" id="KW-0843">Virulence</keyword>
<dbReference type="OrthoDB" id="6305173at2"/>
<keyword evidence="3" id="KW-0964">Secreted</keyword>
<dbReference type="GO" id="GO:0005576">
    <property type="term" value="C:extracellular region"/>
    <property type="evidence" value="ECO:0007669"/>
    <property type="project" value="UniProtKB-SubCell"/>
</dbReference>
<dbReference type="InterPro" id="IPR050557">
    <property type="entry name" value="RTX_toxin/Mannuronan_C5-epim"/>
</dbReference>
<feature type="region of interest" description="Disordered" evidence="8">
    <location>
        <begin position="297"/>
        <end position="317"/>
    </location>
</feature>
<evidence type="ECO:0000313" key="9">
    <source>
        <dbReference type="EMBL" id="ABI93354.1"/>
    </source>
</evidence>
<evidence type="ECO:0000256" key="1">
    <source>
        <dbReference type="ARBA" id="ARBA00004370"/>
    </source>
</evidence>
<dbReference type="GO" id="GO:0090729">
    <property type="term" value="F:toxin activity"/>
    <property type="evidence" value="ECO:0007669"/>
    <property type="project" value="UniProtKB-KW"/>
</dbReference>
<keyword evidence="4" id="KW-0800">Toxin</keyword>
<keyword evidence="9" id="KW-0614">Plasmid</keyword>
<accession>Q07GP5</accession>
<dbReference type="GO" id="GO:0005509">
    <property type="term" value="F:calcium ion binding"/>
    <property type="evidence" value="ECO:0007669"/>
    <property type="project" value="InterPro"/>
</dbReference>
<evidence type="ECO:0000256" key="6">
    <source>
        <dbReference type="ARBA" id="ARBA00023026"/>
    </source>
</evidence>
<dbReference type="InterPro" id="IPR003995">
    <property type="entry name" value="RTX_toxin_determinant-A"/>
</dbReference>